<dbReference type="PROSITE" id="PS50932">
    <property type="entry name" value="HTH_LACI_2"/>
    <property type="match status" value="1"/>
</dbReference>
<feature type="domain" description="HTH lacI-type" evidence="4">
    <location>
        <begin position="7"/>
        <end position="61"/>
    </location>
</feature>
<dbReference type="SUPFAM" id="SSF47413">
    <property type="entry name" value="lambda repressor-like DNA-binding domains"/>
    <property type="match status" value="1"/>
</dbReference>
<proteinExistence type="predicted"/>
<dbReference type="InterPro" id="IPR046335">
    <property type="entry name" value="LacI/GalR-like_sensor"/>
</dbReference>
<dbReference type="InterPro" id="IPR028082">
    <property type="entry name" value="Peripla_BP_I"/>
</dbReference>
<keyword evidence="2" id="KW-0238">DNA-binding</keyword>
<dbReference type="Gene3D" id="1.10.260.40">
    <property type="entry name" value="lambda repressor-like DNA-binding domains"/>
    <property type="match status" value="1"/>
</dbReference>
<dbReference type="CDD" id="cd01545">
    <property type="entry name" value="PBP1_SalR"/>
    <property type="match status" value="1"/>
</dbReference>
<reference evidence="5 6" key="1">
    <citation type="submission" date="2020-02" db="EMBL/GenBank/DDBJ databases">
        <title>Shewanella WXL01 sp. nov., a marine bacterium isolated from green algae in Luhuitou Fringing Reef (Northern South China Sea).</title>
        <authorList>
            <person name="Wang X."/>
        </authorList>
    </citation>
    <scope>NUCLEOTIDE SEQUENCE [LARGE SCALE GENOMIC DNA]</scope>
    <source>
        <strain evidence="5 6">MCCC 1A01895</strain>
    </source>
</reference>
<dbReference type="SMART" id="SM00354">
    <property type="entry name" value="HTH_LACI"/>
    <property type="match status" value="1"/>
</dbReference>
<dbReference type="Pfam" id="PF00356">
    <property type="entry name" value="LacI"/>
    <property type="match status" value="1"/>
</dbReference>
<dbReference type="Pfam" id="PF13377">
    <property type="entry name" value="Peripla_BP_3"/>
    <property type="match status" value="1"/>
</dbReference>
<evidence type="ECO:0000256" key="2">
    <source>
        <dbReference type="ARBA" id="ARBA00023125"/>
    </source>
</evidence>
<dbReference type="PROSITE" id="PS00356">
    <property type="entry name" value="HTH_LACI_1"/>
    <property type="match status" value="1"/>
</dbReference>
<keyword evidence="1" id="KW-0805">Transcription regulation</keyword>
<dbReference type="CDD" id="cd01392">
    <property type="entry name" value="HTH_LacI"/>
    <property type="match status" value="1"/>
</dbReference>
<dbReference type="EMBL" id="JAAIKR010000014">
    <property type="protein sequence ID" value="MBR9728987.1"/>
    <property type="molecule type" value="Genomic_DNA"/>
</dbReference>
<sequence length="340" mass="37451">MVDPKRARLKDVAQRAGVSMMTVSRVLNQDDKVSAKTREKVLSIANSMGYRPNVSARRLASNKSFFIGLLYDNPSQAYISQFLLSALHSCRSKGYHLIVEKADDDIENTLISIKQLIDETQMDGMILLPPVCDDKAILSYLKQVNMPFVRIAPDSDLTLSPYICMDDYQAAFDVTEQLIQAGHSRIAHIIGDLKQGVSRLRYQGFLDALRSNQITVAPEYIINGSFTYQSGMQASAALLDLPLRPTAIFAANDEMAAAAISVAQSRGLNVPNDVAVVGFDDTQLATIVWPHITTVKQPIDDMAHVAISVLTADEPYDGTHSQARHVLDFEIVHRGSSLTK</sequence>
<dbReference type="Gene3D" id="3.40.50.2300">
    <property type="match status" value="2"/>
</dbReference>
<dbReference type="PRINTS" id="PR00036">
    <property type="entry name" value="HTHLACI"/>
</dbReference>
<dbReference type="SUPFAM" id="SSF53822">
    <property type="entry name" value="Periplasmic binding protein-like I"/>
    <property type="match status" value="1"/>
</dbReference>
<dbReference type="InterPro" id="IPR010982">
    <property type="entry name" value="Lambda_DNA-bd_dom_sf"/>
</dbReference>
<evidence type="ECO:0000313" key="5">
    <source>
        <dbReference type="EMBL" id="MBR9728987.1"/>
    </source>
</evidence>
<accession>A0ABS5I4N5</accession>
<dbReference type="PANTHER" id="PTHR30146">
    <property type="entry name" value="LACI-RELATED TRANSCRIPTIONAL REPRESSOR"/>
    <property type="match status" value="1"/>
</dbReference>
<protein>
    <submittedName>
        <fullName evidence="5">LacI family transcriptional regulator</fullName>
    </submittedName>
</protein>
<evidence type="ECO:0000259" key="4">
    <source>
        <dbReference type="PROSITE" id="PS50932"/>
    </source>
</evidence>
<organism evidence="5 6">
    <name type="scientific">Shewanella intestini</name>
    <dbReference type="NCBI Taxonomy" id="2017544"/>
    <lineage>
        <taxon>Bacteria</taxon>
        <taxon>Pseudomonadati</taxon>
        <taxon>Pseudomonadota</taxon>
        <taxon>Gammaproteobacteria</taxon>
        <taxon>Alteromonadales</taxon>
        <taxon>Shewanellaceae</taxon>
        <taxon>Shewanella</taxon>
    </lineage>
</organism>
<dbReference type="InterPro" id="IPR000843">
    <property type="entry name" value="HTH_LacI"/>
</dbReference>
<keyword evidence="3" id="KW-0804">Transcription</keyword>
<evidence type="ECO:0000256" key="3">
    <source>
        <dbReference type="ARBA" id="ARBA00023163"/>
    </source>
</evidence>
<dbReference type="PANTHER" id="PTHR30146:SF153">
    <property type="entry name" value="LACTOSE OPERON REPRESSOR"/>
    <property type="match status" value="1"/>
</dbReference>
<keyword evidence="6" id="KW-1185">Reference proteome</keyword>
<gene>
    <name evidence="5" type="ORF">G3R48_13465</name>
</gene>
<dbReference type="RefSeq" id="WP_153665236.1">
    <property type="nucleotide sequence ID" value="NZ_JAAIKR010000014.1"/>
</dbReference>
<evidence type="ECO:0000256" key="1">
    <source>
        <dbReference type="ARBA" id="ARBA00023015"/>
    </source>
</evidence>
<dbReference type="Proteomes" id="UP000811844">
    <property type="component" value="Unassembled WGS sequence"/>
</dbReference>
<evidence type="ECO:0000313" key="6">
    <source>
        <dbReference type="Proteomes" id="UP000811844"/>
    </source>
</evidence>
<comment type="caution">
    <text evidence="5">The sequence shown here is derived from an EMBL/GenBank/DDBJ whole genome shotgun (WGS) entry which is preliminary data.</text>
</comment>
<name>A0ABS5I4N5_9GAMM</name>